<gene>
    <name evidence="1" type="ORF">BS50DRAFT_319858</name>
</gene>
<protein>
    <submittedName>
        <fullName evidence="1">Uncharacterized protein</fullName>
    </submittedName>
</protein>
<sequence length="191" mass="21147">MHGSYLLTYHSAIRQDSAGPKNKISLCNRSKDRIGFSGYTQLLISSKGEAQVSVRAYCAVPDVAYAQWGLALPAHTKPPLTSNHLTFFSRTVAIKNFSRKTLAGSIGMPERRDCEHSGIWSSPMNDPITSTPITCARTTTIFTPHRHPEIKLVTESFQLYTAKFYNAIFPLFACGLSWAATATSREAIFEL</sequence>
<evidence type="ECO:0000313" key="1">
    <source>
        <dbReference type="EMBL" id="PSN68558.1"/>
    </source>
</evidence>
<dbReference type="AlphaFoldDB" id="A0A2T2NTZ3"/>
<keyword evidence="2" id="KW-1185">Reference proteome</keyword>
<dbReference type="Proteomes" id="UP000240883">
    <property type="component" value="Unassembled WGS sequence"/>
</dbReference>
<reference evidence="1 2" key="1">
    <citation type="journal article" date="2018" name="Front. Microbiol.">
        <title>Genome-Wide Analysis of Corynespora cassiicola Leaf Fall Disease Putative Effectors.</title>
        <authorList>
            <person name="Lopez D."/>
            <person name="Ribeiro S."/>
            <person name="Label P."/>
            <person name="Fumanal B."/>
            <person name="Venisse J.S."/>
            <person name="Kohler A."/>
            <person name="de Oliveira R.R."/>
            <person name="Labutti K."/>
            <person name="Lipzen A."/>
            <person name="Lail K."/>
            <person name="Bauer D."/>
            <person name="Ohm R.A."/>
            <person name="Barry K.W."/>
            <person name="Spatafora J."/>
            <person name="Grigoriev I.V."/>
            <person name="Martin F.M."/>
            <person name="Pujade-Renaud V."/>
        </authorList>
    </citation>
    <scope>NUCLEOTIDE SEQUENCE [LARGE SCALE GENOMIC DNA]</scope>
    <source>
        <strain evidence="1 2">Philippines</strain>
    </source>
</reference>
<proteinExistence type="predicted"/>
<dbReference type="EMBL" id="KZ678133">
    <property type="protein sequence ID" value="PSN68558.1"/>
    <property type="molecule type" value="Genomic_DNA"/>
</dbReference>
<evidence type="ECO:0000313" key="2">
    <source>
        <dbReference type="Proteomes" id="UP000240883"/>
    </source>
</evidence>
<accession>A0A2T2NTZ3</accession>
<name>A0A2T2NTZ3_CORCC</name>
<organism evidence="1 2">
    <name type="scientific">Corynespora cassiicola Philippines</name>
    <dbReference type="NCBI Taxonomy" id="1448308"/>
    <lineage>
        <taxon>Eukaryota</taxon>
        <taxon>Fungi</taxon>
        <taxon>Dikarya</taxon>
        <taxon>Ascomycota</taxon>
        <taxon>Pezizomycotina</taxon>
        <taxon>Dothideomycetes</taxon>
        <taxon>Pleosporomycetidae</taxon>
        <taxon>Pleosporales</taxon>
        <taxon>Corynesporascaceae</taxon>
        <taxon>Corynespora</taxon>
    </lineage>
</organism>